<evidence type="ECO:0000256" key="1">
    <source>
        <dbReference type="ARBA" id="ARBA00004651"/>
    </source>
</evidence>
<sequence>MATKDSDMARRDAPGSGVSSPAFGRGLWGILGPERRAIGVAMGLGAVGMACALCAAAALGGVVATLGGRAVEVPWLAGLGPWGFGALAGGLIAASLGLRTAAFTLSHLAAFRLEQTLRSELAAHLARVPLGYAITTGSGALSKVMQDDVRGLHAFVADSTPIVGRNVAAPLVSLILLVALDWRLALVALGVFAAGMTAMNLAMRDYATLRTRYDTAREAIQAAVIEFVQAMPVVRMFDDGTTSFRRYHDALNRFREVFRNWVLATGTAGRITQSLLSPTPTLLVVAAVGSLLLAHGGLDFPTLVTVLILSTGVADALMPLMWMNEFLRKARAGALRIQQVLAVPALPEPRSPARPADASVSFEAVSFRYPERTDNALEAINFTVAPGTVTALVGPSGAGKSTVARLIPRFWDVSAGTLRVGGVDVRDCPPEALASQVAFVFQDTFLFHDSLANNIRLARPEATQAEVEAAARAARIHDFITALPDGYQTIAGDRGTRLSGGQRQRITIARAVLRDAPILILDEATAFADPENEALIVAALAELTRGRTVIVIAHRLATIRDADQIIVLDQGRLAERGRHPDLLAADGLYARLWRLHEQAQGWALRTPDGGVPPGAPP</sequence>
<dbReference type="FunFam" id="3.40.50.300:FF:000221">
    <property type="entry name" value="Multidrug ABC transporter ATP-binding protein"/>
    <property type="match status" value="1"/>
</dbReference>
<feature type="transmembrane region" description="Helical" evidence="9">
    <location>
        <begin position="275"/>
        <end position="294"/>
    </location>
</feature>
<dbReference type="InterPro" id="IPR003439">
    <property type="entry name" value="ABC_transporter-like_ATP-bd"/>
</dbReference>
<keyword evidence="6 12" id="KW-0067">ATP-binding</keyword>
<evidence type="ECO:0000256" key="4">
    <source>
        <dbReference type="ARBA" id="ARBA00022692"/>
    </source>
</evidence>
<dbReference type="SMART" id="SM00382">
    <property type="entry name" value="AAA"/>
    <property type="match status" value="1"/>
</dbReference>
<dbReference type="InterPro" id="IPR017871">
    <property type="entry name" value="ABC_transporter-like_CS"/>
</dbReference>
<evidence type="ECO:0000256" key="3">
    <source>
        <dbReference type="ARBA" id="ARBA00022475"/>
    </source>
</evidence>
<evidence type="ECO:0000259" key="11">
    <source>
        <dbReference type="PROSITE" id="PS50929"/>
    </source>
</evidence>
<keyword evidence="4 9" id="KW-0812">Transmembrane</keyword>
<evidence type="ECO:0000256" key="2">
    <source>
        <dbReference type="ARBA" id="ARBA00022448"/>
    </source>
</evidence>
<evidence type="ECO:0000313" key="12">
    <source>
        <dbReference type="EMBL" id="SDH40630.1"/>
    </source>
</evidence>
<keyword evidence="3" id="KW-1003">Cell membrane</keyword>
<evidence type="ECO:0000256" key="7">
    <source>
        <dbReference type="ARBA" id="ARBA00022989"/>
    </source>
</evidence>
<evidence type="ECO:0000259" key="10">
    <source>
        <dbReference type="PROSITE" id="PS50893"/>
    </source>
</evidence>
<dbReference type="PROSITE" id="PS50893">
    <property type="entry name" value="ABC_TRANSPORTER_2"/>
    <property type="match status" value="1"/>
</dbReference>
<keyword evidence="2" id="KW-0813">Transport</keyword>
<keyword evidence="13" id="KW-1185">Reference proteome</keyword>
<reference evidence="13" key="1">
    <citation type="submission" date="2016-10" db="EMBL/GenBank/DDBJ databases">
        <authorList>
            <person name="Varghese N."/>
            <person name="Submissions S."/>
        </authorList>
    </citation>
    <scope>NUCLEOTIDE SEQUENCE [LARGE SCALE GENOMIC DNA]</scope>
    <source>
        <strain evidence="13">930I</strain>
    </source>
</reference>
<dbReference type="GO" id="GO:0140359">
    <property type="term" value="F:ABC-type transporter activity"/>
    <property type="evidence" value="ECO:0007669"/>
    <property type="project" value="InterPro"/>
</dbReference>
<evidence type="ECO:0000313" key="13">
    <source>
        <dbReference type="Proteomes" id="UP000217076"/>
    </source>
</evidence>
<dbReference type="Proteomes" id="UP000217076">
    <property type="component" value="Unassembled WGS sequence"/>
</dbReference>
<dbReference type="GO" id="GO:0016887">
    <property type="term" value="F:ATP hydrolysis activity"/>
    <property type="evidence" value="ECO:0007669"/>
    <property type="project" value="InterPro"/>
</dbReference>
<dbReference type="Gene3D" id="1.20.1560.10">
    <property type="entry name" value="ABC transporter type 1, transmembrane domain"/>
    <property type="match status" value="1"/>
</dbReference>
<accession>A0A1G8C6T6</accession>
<dbReference type="InterPro" id="IPR039421">
    <property type="entry name" value="Type_1_exporter"/>
</dbReference>
<dbReference type="Pfam" id="PF00664">
    <property type="entry name" value="ABC_membrane"/>
    <property type="match status" value="1"/>
</dbReference>
<protein>
    <submittedName>
        <fullName evidence="12">ATP-binding cassette, subfamily B</fullName>
    </submittedName>
</protein>
<dbReference type="InterPro" id="IPR036640">
    <property type="entry name" value="ABC1_TM_sf"/>
</dbReference>
<evidence type="ECO:0000256" key="5">
    <source>
        <dbReference type="ARBA" id="ARBA00022741"/>
    </source>
</evidence>
<dbReference type="SUPFAM" id="SSF90123">
    <property type="entry name" value="ABC transporter transmembrane region"/>
    <property type="match status" value="1"/>
</dbReference>
<dbReference type="AlphaFoldDB" id="A0A1G8C6T6"/>
<feature type="transmembrane region" description="Helical" evidence="9">
    <location>
        <begin position="37"/>
        <end position="59"/>
    </location>
</feature>
<dbReference type="SUPFAM" id="SSF52540">
    <property type="entry name" value="P-loop containing nucleoside triphosphate hydrolases"/>
    <property type="match status" value="1"/>
</dbReference>
<dbReference type="PROSITE" id="PS00211">
    <property type="entry name" value="ABC_TRANSPORTER_1"/>
    <property type="match status" value="1"/>
</dbReference>
<dbReference type="GO" id="GO:0005886">
    <property type="term" value="C:plasma membrane"/>
    <property type="evidence" value="ECO:0007669"/>
    <property type="project" value="UniProtKB-SubCell"/>
</dbReference>
<dbReference type="EMBL" id="FNCV01000006">
    <property type="protein sequence ID" value="SDH40630.1"/>
    <property type="molecule type" value="Genomic_DNA"/>
</dbReference>
<feature type="transmembrane region" description="Helical" evidence="9">
    <location>
        <begin position="79"/>
        <end position="98"/>
    </location>
</feature>
<comment type="subcellular location">
    <subcellularLocation>
        <location evidence="1">Cell membrane</location>
        <topology evidence="1">Multi-pass membrane protein</topology>
    </subcellularLocation>
</comment>
<dbReference type="Pfam" id="PF00005">
    <property type="entry name" value="ABC_tran"/>
    <property type="match status" value="1"/>
</dbReference>
<dbReference type="PROSITE" id="PS50929">
    <property type="entry name" value="ABC_TM1F"/>
    <property type="match status" value="1"/>
</dbReference>
<keyword evidence="8 9" id="KW-0472">Membrane</keyword>
<gene>
    <name evidence="12" type="ORF">SAMN05421742_106206</name>
</gene>
<evidence type="ECO:0000256" key="6">
    <source>
        <dbReference type="ARBA" id="ARBA00022840"/>
    </source>
</evidence>
<name>A0A1G8C6T6_9PROT</name>
<dbReference type="PANTHER" id="PTHR24221">
    <property type="entry name" value="ATP-BINDING CASSETTE SUB-FAMILY B"/>
    <property type="match status" value="1"/>
</dbReference>
<dbReference type="STRING" id="83401.SAMN05421742_106206"/>
<dbReference type="GO" id="GO:0005524">
    <property type="term" value="F:ATP binding"/>
    <property type="evidence" value="ECO:0007669"/>
    <property type="project" value="UniProtKB-KW"/>
</dbReference>
<dbReference type="Gene3D" id="3.40.50.300">
    <property type="entry name" value="P-loop containing nucleotide triphosphate hydrolases"/>
    <property type="match status" value="1"/>
</dbReference>
<feature type="domain" description="ABC transporter" evidence="10">
    <location>
        <begin position="360"/>
        <end position="595"/>
    </location>
</feature>
<feature type="domain" description="ABC transmembrane type-1" evidence="11">
    <location>
        <begin position="40"/>
        <end position="329"/>
    </location>
</feature>
<keyword evidence="7 9" id="KW-1133">Transmembrane helix</keyword>
<dbReference type="InterPro" id="IPR003593">
    <property type="entry name" value="AAA+_ATPase"/>
</dbReference>
<dbReference type="OrthoDB" id="9804259at2"/>
<evidence type="ECO:0000256" key="8">
    <source>
        <dbReference type="ARBA" id="ARBA00023136"/>
    </source>
</evidence>
<feature type="transmembrane region" description="Helical" evidence="9">
    <location>
        <begin position="300"/>
        <end position="322"/>
    </location>
</feature>
<dbReference type="PANTHER" id="PTHR24221:SF654">
    <property type="entry name" value="ATP-BINDING CASSETTE SUB-FAMILY B MEMBER 6"/>
    <property type="match status" value="1"/>
</dbReference>
<evidence type="ECO:0000256" key="9">
    <source>
        <dbReference type="SAM" id="Phobius"/>
    </source>
</evidence>
<dbReference type="InterPro" id="IPR027417">
    <property type="entry name" value="P-loop_NTPase"/>
</dbReference>
<keyword evidence="5" id="KW-0547">Nucleotide-binding</keyword>
<organism evidence="12 13">
    <name type="scientific">Roseospirillum parvum</name>
    <dbReference type="NCBI Taxonomy" id="83401"/>
    <lineage>
        <taxon>Bacteria</taxon>
        <taxon>Pseudomonadati</taxon>
        <taxon>Pseudomonadota</taxon>
        <taxon>Alphaproteobacteria</taxon>
        <taxon>Rhodospirillales</taxon>
        <taxon>Rhodospirillaceae</taxon>
        <taxon>Roseospirillum</taxon>
    </lineage>
</organism>
<proteinExistence type="predicted"/>
<dbReference type="InterPro" id="IPR011527">
    <property type="entry name" value="ABC1_TM_dom"/>
</dbReference>